<comment type="caution">
    <text evidence="2">The sequence shown here is derived from an EMBL/GenBank/DDBJ whole genome shotgun (WGS) entry which is preliminary data.</text>
</comment>
<evidence type="ECO:0000256" key="1">
    <source>
        <dbReference type="SAM" id="MobiDB-lite"/>
    </source>
</evidence>
<organism evidence="2 3">
    <name type="scientific">Yersinia aldovae</name>
    <dbReference type="NCBI Taxonomy" id="29483"/>
    <lineage>
        <taxon>Bacteria</taxon>
        <taxon>Pseudomonadati</taxon>
        <taxon>Pseudomonadota</taxon>
        <taxon>Gammaproteobacteria</taxon>
        <taxon>Enterobacterales</taxon>
        <taxon>Yersiniaceae</taxon>
        <taxon>Yersinia</taxon>
    </lineage>
</organism>
<gene>
    <name evidence="2" type="ORF">ERS137966_03201</name>
</gene>
<sequence>MPPAILPDKEPVADPVHSGDISSDRLSRFTPKKAQLLKRLAHTIVVLGISSISVYASMASHITDYSSSLETEQEKSVSLLPRQNGKQWGLSDTEWQKYQQLRQGKRGIQSPGLDPLTTLGVESETSSERRRLAELWVKEEYQRTENELAFQREVNAAWSRLYPHVLSVNMGNATGFYQTAHGRLALFVRENCARCDARLAVLLADSQPVDIYLVGSDAKDSRVRHWAISRNIPVDRVRTGQVTLNHDRGLWRQYGQGQMPVVLQKGVNGWQVIAF</sequence>
<reference evidence="2 3" key="1">
    <citation type="submission" date="2015-03" db="EMBL/GenBank/DDBJ databases">
        <authorList>
            <consortium name="Pathogen Informatics"/>
            <person name="Murphy D."/>
        </authorList>
    </citation>
    <scope>NUCLEOTIDE SEQUENCE [LARGE SCALE GENOMIC DNA]</scope>
    <source>
        <strain evidence="2 3">IP08791</strain>
    </source>
</reference>
<evidence type="ECO:0000313" key="3">
    <source>
        <dbReference type="Proteomes" id="UP000038647"/>
    </source>
</evidence>
<dbReference type="InterPro" id="IPR022293">
    <property type="entry name" value="Integrating-conj_element"/>
</dbReference>
<dbReference type="NCBIfam" id="TIGR03759">
    <property type="entry name" value="conj_TIGR03759"/>
    <property type="match status" value="1"/>
</dbReference>
<feature type="region of interest" description="Disordered" evidence="1">
    <location>
        <begin position="1"/>
        <end position="24"/>
    </location>
</feature>
<protein>
    <submittedName>
        <fullName evidence="2">Integrating conjugative element protein, PFL_4693 family</fullName>
    </submittedName>
</protein>
<dbReference type="Proteomes" id="UP000038647">
    <property type="component" value="Unassembled WGS sequence"/>
</dbReference>
<accession>A0ABP1YVQ9</accession>
<keyword evidence="3" id="KW-1185">Reference proteome</keyword>
<name>A0ABP1YVQ9_YERAL</name>
<proteinExistence type="predicted"/>
<dbReference type="EMBL" id="CQEH01000016">
    <property type="protein sequence ID" value="CNL42685.1"/>
    <property type="molecule type" value="Genomic_DNA"/>
</dbReference>
<dbReference type="RefSeq" id="WP_082168417.1">
    <property type="nucleotide sequence ID" value="NZ_CABHPY010000121.1"/>
</dbReference>
<evidence type="ECO:0000313" key="2">
    <source>
        <dbReference type="EMBL" id="CNL42685.1"/>
    </source>
</evidence>